<reference evidence="3 4" key="1">
    <citation type="submission" date="2019-05" db="EMBL/GenBank/DDBJ databases">
        <authorList>
            <consortium name="Science for Life Laboratories"/>
        </authorList>
    </citation>
    <scope>NUCLEOTIDE SEQUENCE [LARGE SCALE GENOMIC DNA]</scope>
    <source>
        <strain evidence="3">Soil9</strain>
    </source>
</reference>
<accession>A0A6P2CWH5</accession>
<dbReference type="AlphaFoldDB" id="A0A6P2CWH5"/>
<dbReference type="InterPro" id="IPR025570">
    <property type="entry name" value="DUF4337"/>
</dbReference>
<evidence type="ECO:0000256" key="1">
    <source>
        <dbReference type="SAM" id="Coils"/>
    </source>
</evidence>
<keyword evidence="2" id="KW-0812">Transmembrane</keyword>
<keyword evidence="4" id="KW-1185">Reference proteome</keyword>
<dbReference type="Pfam" id="PF14235">
    <property type="entry name" value="DUF4337"/>
    <property type="match status" value="1"/>
</dbReference>
<evidence type="ECO:0000256" key="2">
    <source>
        <dbReference type="SAM" id="Phobius"/>
    </source>
</evidence>
<dbReference type="RefSeq" id="WP_162666439.1">
    <property type="nucleotide sequence ID" value="NZ_LR593886.1"/>
</dbReference>
<name>A0A6P2CWH5_9BACT</name>
<dbReference type="KEGG" id="gms:SOIL9_62620"/>
<organism evidence="3 4">
    <name type="scientific">Gemmata massiliana</name>
    <dbReference type="NCBI Taxonomy" id="1210884"/>
    <lineage>
        <taxon>Bacteria</taxon>
        <taxon>Pseudomonadati</taxon>
        <taxon>Planctomycetota</taxon>
        <taxon>Planctomycetia</taxon>
        <taxon>Gemmatales</taxon>
        <taxon>Gemmataceae</taxon>
        <taxon>Gemmata</taxon>
    </lineage>
</organism>
<keyword evidence="2" id="KW-0472">Membrane</keyword>
<dbReference type="EMBL" id="LR593886">
    <property type="protein sequence ID" value="VTR91452.1"/>
    <property type="molecule type" value="Genomic_DNA"/>
</dbReference>
<protein>
    <recommendedName>
        <fullName evidence="5">DUF4337 domain-containing protein</fullName>
    </recommendedName>
</protein>
<dbReference type="Proteomes" id="UP000464178">
    <property type="component" value="Chromosome"/>
</dbReference>
<feature type="coiled-coil region" evidence="1">
    <location>
        <begin position="96"/>
        <end position="137"/>
    </location>
</feature>
<feature type="transmembrane region" description="Helical" evidence="2">
    <location>
        <begin position="165"/>
        <end position="188"/>
    </location>
</feature>
<feature type="transmembrane region" description="Helical" evidence="2">
    <location>
        <begin position="20"/>
        <end position="41"/>
    </location>
</feature>
<evidence type="ECO:0008006" key="5">
    <source>
        <dbReference type="Google" id="ProtNLM"/>
    </source>
</evidence>
<gene>
    <name evidence="3" type="ORF">SOIL9_62620</name>
</gene>
<proteinExistence type="predicted"/>
<evidence type="ECO:0000313" key="4">
    <source>
        <dbReference type="Proteomes" id="UP000464178"/>
    </source>
</evidence>
<keyword evidence="2" id="KW-1133">Transmembrane helix</keyword>
<evidence type="ECO:0000313" key="3">
    <source>
        <dbReference type="EMBL" id="VTR91452.1"/>
    </source>
</evidence>
<sequence length="195" mass="21505">MADIEVPDPNEAEEKAGDPFTKKIALCVAVYAVALAVTALGGSNAGKDMVMAQQQASNQWAYYQAKVMRENMYILEAEKLQLDMDLLGTELKPAQRTRMEQSRNKYLAKAEEYAKEKKDILEDAKKLEAERDVAARRDPYFDYAEVLLQIAIVLASVAMLSGKRWAFYGSLALAGLGVLLCTNGYGLFVKLPGLG</sequence>
<keyword evidence="1" id="KW-0175">Coiled coil</keyword>